<protein>
    <recommendedName>
        <fullName evidence="4">Lipoprotein</fullName>
    </recommendedName>
</protein>
<organism evidence="2 3">
    <name type="scientific">Flavobacterium cupriresistens</name>
    <dbReference type="NCBI Taxonomy" id="2893885"/>
    <lineage>
        <taxon>Bacteria</taxon>
        <taxon>Pseudomonadati</taxon>
        <taxon>Bacteroidota</taxon>
        <taxon>Flavobacteriia</taxon>
        <taxon>Flavobacteriales</taxon>
        <taxon>Flavobacteriaceae</taxon>
        <taxon>Flavobacterium</taxon>
    </lineage>
</organism>
<dbReference type="RefSeq" id="WP_230001638.1">
    <property type="nucleotide sequence ID" value="NZ_CP087134.1"/>
</dbReference>
<comment type="caution">
    <text evidence="2">The sequence shown here is derived from an EMBL/GenBank/DDBJ whole genome shotgun (WGS) entry which is preliminary data.</text>
</comment>
<proteinExistence type="predicted"/>
<keyword evidence="3" id="KW-1185">Reference proteome</keyword>
<sequence length="158" mass="18571">MKPKIILLICFSIFLMSCNVSEKIDGKYRSNFADLGFFITKIELKSDSTFHYEFSGDLSHQELDGKYIIKKKKLYLRFNKLKDETESEIVKINGKDTIVNFGNFGKTHSYELKKENEIEYHLKYKISKGKLQSYNTQTDKLVRKGEKYSINFIPITRL</sequence>
<dbReference type="PROSITE" id="PS51257">
    <property type="entry name" value="PROKAR_LIPOPROTEIN"/>
    <property type="match status" value="1"/>
</dbReference>
<evidence type="ECO:0000313" key="2">
    <source>
        <dbReference type="EMBL" id="MDX6189717.1"/>
    </source>
</evidence>
<reference evidence="2 3" key="1">
    <citation type="submission" date="2023-11" db="EMBL/GenBank/DDBJ databases">
        <title>Unpublished Manusciprt.</title>
        <authorList>
            <person name="Saticioglu I.B."/>
            <person name="Ay H."/>
            <person name="Ajmi N."/>
            <person name="Altun S."/>
            <person name="Duman M."/>
        </authorList>
    </citation>
    <scope>NUCLEOTIDE SEQUENCE [LARGE SCALE GENOMIC DNA]</scope>
    <source>
        <strain evidence="2 3">Fl-318</strain>
    </source>
</reference>
<accession>A0ABU4RAW2</accession>
<evidence type="ECO:0000256" key="1">
    <source>
        <dbReference type="SAM" id="SignalP"/>
    </source>
</evidence>
<evidence type="ECO:0008006" key="4">
    <source>
        <dbReference type="Google" id="ProtNLM"/>
    </source>
</evidence>
<feature type="signal peptide" evidence="1">
    <location>
        <begin position="1"/>
        <end position="22"/>
    </location>
</feature>
<name>A0ABU4RAW2_9FLAO</name>
<feature type="chain" id="PRO_5046865818" description="Lipoprotein" evidence="1">
    <location>
        <begin position="23"/>
        <end position="158"/>
    </location>
</feature>
<gene>
    <name evidence="2" type="ORF">SGQ83_10170</name>
</gene>
<dbReference type="Proteomes" id="UP001273350">
    <property type="component" value="Unassembled WGS sequence"/>
</dbReference>
<keyword evidence="1" id="KW-0732">Signal</keyword>
<dbReference type="EMBL" id="JAWXVI010000005">
    <property type="protein sequence ID" value="MDX6189717.1"/>
    <property type="molecule type" value="Genomic_DNA"/>
</dbReference>
<evidence type="ECO:0000313" key="3">
    <source>
        <dbReference type="Proteomes" id="UP001273350"/>
    </source>
</evidence>